<proteinExistence type="inferred from homology"/>
<dbReference type="PATRIC" id="fig|1423801.4.peg.1135"/>
<evidence type="ECO:0000259" key="3">
    <source>
        <dbReference type="Pfam" id="PF02230"/>
    </source>
</evidence>
<gene>
    <name evidence="4" type="ORF">FD50_GL001114</name>
</gene>
<keyword evidence="2" id="KW-0378">Hydrolase</keyword>
<evidence type="ECO:0000313" key="5">
    <source>
        <dbReference type="Proteomes" id="UP000051166"/>
    </source>
</evidence>
<evidence type="ECO:0000313" key="4">
    <source>
        <dbReference type="EMBL" id="KRL97905.1"/>
    </source>
</evidence>
<name>A0A0R1UXC0_9LACO</name>
<dbReference type="Pfam" id="PF02230">
    <property type="entry name" value="Abhydrolase_2"/>
    <property type="match status" value="1"/>
</dbReference>
<dbReference type="InterPro" id="IPR050565">
    <property type="entry name" value="LYPA1-2/EST-like"/>
</dbReference>
<comment type="caution">
    <text evidence="4">The sequence shown here is derived from an EMBL/GenBank/DDBJ whole genome shotgun (WGS) entry which is preliminary data.</text>
</comment>
<dbReference type="PANTHER" id="PTHR10655:SF17">
    <property type="entry name" value="LYSOPHOSPHOLIPASE-LIKE PROTEIN 1"/>
    <property type="match status" value="1"/>
</dbReference>
<keyword evidence="5" id="KW-1185">Reference proteome</keyword>
<dbReference type="Proteomes" id="UP000051166">
    <property type="component" value="Unassembled WGS sequence"/>
</dbReference>
<dbReference type="EMBL" id="AZFQ01000047">
    <property type="protein sequence ID" value="KRL97905.1"/>
    <property type="molecule type" value="Genomic_DNA"/>
</dbReference>
<dbReference type="STRING" id="1423801.FD50_GL001114"/>
<dbReference type="AlphaFoldDB" id="A0A0R1UXC0"/>
<dbReference type="GO" id="GO:0016787">
    <property type="term" value="F:hydrolase activity"/>
    <property type="evidence" value="ECO:0007669"/>
    <property type="project" value="UniProtKB-KW"/>
</dbReference>
<dbReference type="PANTHER" id="PTHR10655">
    <property type="entry name" value="LYSOPHOSPHOLIPASE-RELATED"/>
    <property type="match status" value="1"/>
</dbReference>
<dbReference type="InterPro" id="IPR029058">
    <property type="entry name" value="AB_hydrolase_fold"/>
</dbReference>
<organism evidence="4 5">
    <name type="scientific">Liquorilactobacillus satsumensis DSM 16230 = JCM 12392</name>
    <dbReference type="NCBI Taxonomy" id="1423801"/>
    <lineage>
        <taxon>Bacteria</taxon>
        <taxon>Bacillati</taxon>
        <taxon>Bacillota</taxon>
        <taxon>Bacilli</taxon>
        <taxon>Lactobacillales</taxon>
        <taxon>Lactobacillaceae</taxon>
        <taxon>Liquorilactobacillus</taxon>
    </lineage>
</organism>
<evidence type="ECO:0000256" key="1">
    <source>
        <dbReference type="ARBA" id="ARBA00006499"/>
    </source>
</evidence>
<protein>
    <submittedName>
        <fullName evidence="4">Phospholipase carboxylesterase</fullName>
    </submittedName>
</protein>
<feature type="domain" description="Phospholipase/carboxylesterase/thioesterase" evidence="3">
    <location>
        <begin position="89"/>
        <end position="227"/>
    </location>
</feature>
<dbReference type="SUPFAM" id="SSF53474">
    <property type="entry name" value="alpha/beta-Hydrolases"/>
    <property type="match status" value="1"/>
</dbReference>
<dbReference type="Gene3D" id="3.40.50.1820">
    <property type="entry name" value="alpha/beta hydrolase"/>
    <property type="match status" value="1"/>
</dbReference>
<comment type="similarity">
    <text evidence="1">Belongs to the AB hydrolase superfamily. AB hydrolase 2 family.</text>
</comment>
<accession>A0A0R1UXC0</accession>
<dbReference type="InterPro" id="IPR003140">
    <property type="entry name" value="PLipase/COase/thioEstase"/>
</dbReference>
<reference evidence="4 5" key="1">
    <citation type="journal article" date="2015" name="Genome Announc.">
        <title>Expanding the biotechnology potential of lactobacilli through comparative genomics of 213 strains and associated genera.</title>
        <authorList>
            <person name="Sun Z."/>
            <person name="Harris H.M."/>
            <person name="McCann A."/>
            <person name="Guo C."/>
            <person name="Argimon S."/>
            <person name="Zhang W."/>
            <person name="Yang X."/>
            <person name="Jeffery I.B."/>
            <person name="Cooney J.C."/>
            <person name="Kagawa T.F."/>
            <person name="Liu W."/>
            <person name="Song Y."/>
            <person name="Salvetti E."/>
            <person name="Wrobel A."/>
            <person name="Rasinkangas P."/>
            <person name="Parkhill J."/>
            <person name="Rea M.C."/>
            <person name="O'Sullivan O."/>
            <person name="Ritari J."/>
            <person name="Douillard F.P."/>
            <person name="Paul Ross R."/>
            <person name="Yang R."/>
            <person name="Briner A.E."/>
            <person name="Felis G.E."/>
            <person name="de Vos W.M."/>
            <person name="Barrangou R."/>
            <person name="Klaenhammer T.R."/>
            <person name="Caufield P.W."/>
            <person name="Cui Y."/>
            <person name="Zhang H."/>
            <person name="O'Toole P.W."/>
        </authorList>
    </citation>
    <scope>NUCLEOTIDE SEQUENCE [LARGE SCALE GENOMIC DNA]</scope>
    <source>
        <strain evidence="4 5">DSM 16230</strain>
    </source>
</reference>
<evidence type="ECO:0000256" key="2">
    <source>
        <dbReference type="ARBA" id="ARBA00022801"/>
    </source>
</evidence>
<sequence>MVGKIYFDRAMKYKGELFLKYKQEVIYPRGEVVNAQTPVVVTLHGMGTNYLNLRPLMPIFALPIIEIHLEGDLTYGDGYTYYIPEFIHQSEEAVITETALAVHTEVAAILANRGLAENPLNVLGFSQGAILAAALSVLYPSWINNGVLLSGRLPAFLWKTAQTKLKSKKLQTACFISQGEKDPLFPVEAGQELARFFRTYAVIEPEYHVYPFGHGVSYQAVEDIYNWYVRLHAGT</sequence>